<organism evidence="7 8">
    <name type="scientific">Steinernema carpocapsae</name>
    <name type="common">Entomopathogenic nematode</name>
    <dbReference type="NCBI Taxonomy" id="34508"/>
    <lineage>
        <taxon>Eukaryota</taxon>
        <taxon>Metazoa</taxon>
        <taxon>Ecdysozoa</taxon>
        <taxon>Nematoda</taxon>
        <taxon>Chromadorea</taxon>
        <taxon>Rhabditida</taxon>
        <taxon>Tylenchina</taxon>
        <taxon>Panagrolaimomorpha</taxon>
        <taxon>Strongyloidoidea</taxon>
        <taxon>Steinernematidae</taxon>
        <taxon>Steinernema</taxon>
    </lineage>
</organism>
<dbReference type="Gene3D" id="3.40.630.30">
    <property type="match status" value="1"/>
</dbReference>
<dbReference type="STRING" id="34508.A0A4U5LZF0"/>
<dbReference type="Proteomes" id="UP000298663">
    <property type="component" value="Unassembled WGS sequence"/>
</dbReference>
<name>A0A4U5LZF0_STECR</name>
<dbReference type="PANTHER" id="PTHR10615:SF161">
    <property type="entry name" value="HISTONE ACETYLTRANSFERASE KAT7"/>
    <property type="match status" value="1"/>
</dbReference>
<dbReference type="SUPFAM" id="SSF55729">
    <property type="entry name" value="Acyl-CoA N-acyltransferases (Nat)"/>
    <property type="match status" value="1"/>
</dbReference>
<keyword evidence="3" id="KW-0862">Zinc</keyword>
<dbReference type="InterPro" id="IPR002717">
    <property type="entry name" value="HAT_MYST-type"/>
</dbReference>
<keyword evidence="5" id="KW-0539">Nucleus</keyword>
<dbReference type="InterPro" id="IPR016181">
    <property type="entry name" value="Acyl_CoA_acyltransferase"/>
</dbReference>
<proteinExistence type="inferred from homology"/>
<dbReference type="OrthoDB" id="787137at2759"/>
<sequence>MTARGYVIRGYFSKEKNPSKNNNLSCLLTLPNIRRTGYGKLLIDLSYHLSLREKKIGSPEHPLSDLGLVTYRSYWKAVIFAHVRKLKSNKETAVNIRDLSYATGIHQSDLIQTLVRNKVIHFPKESSTCYLNPNPAYYAPLSQFRRRIIKPELLCWEPEAVLPLGAKFSTYCSS</sequence>
<dbReference type="GO" id="GO:0006357">
    <property type="term" value="P:regulation of transcription by RNA polymerase II"/>
    <property type="evidence" value="ECO:0007669"/>
    <property type="project" value="TreeGrafter"/>
</dbReference>
<dbReference type="GO" id="GO:0003712">
    <property type="term" value="F:transcription coregulator activity"/>
    <property type="evidence" value="ECO:0007669"/>
    <property type="project" value="TreeGrafter"/>
</dbReference>
<reference evidence="7 8" key="1">
    <citation type="journal article" date="2015" name="Genome Biol.">
        <title>Comparative genomics of Steinernema reveals deeply conserved gene regulatory networks.</title>
        <authorList>
            <person name="Dillman A.R."/>
            <person name="Macchietto M."/>
            <person name="Porter C.F."/>
            <person name="Rogers A."/>
            <person name="Williams B."/>
            <person name="Antoshechkin I."/>
            <person name="Lee M.M."/>
            <person name="Goodwin Z."/>
            <person name="Lu X."/>
            <person name="Lewis E.E."/>
            <person name="Goodrich-Blair H."/>
            <person name="Stock S.P."/>
            <person name="Adams B.J."/>
            <person name="Sternberg P.W."/>
            <person name="Mortazavi A."/>
        </authorList>
    </citation>
    <scope>NUCLEOTIDE SEQUENCE [LARGE SCALE GENOMIC DNA]</scope>
    <source>
        <strain evidence="7 8">ALL</strain>
    </source>
</reference>
<accession>A0A4U5LZF0</accession>
<dbReference type="GO" id="GO:0010484">
    <property type="term" value="F:histone H3 acetyltransferase activity"/>
    <property type="evidence" value="ECO:0007669"/>
    <property type="project" value="TreeGrafter"/>
</dbReference>
<dbReference type="GO" id="GO:0010485">
    <property type="term" value="F:histone H4 acetyltransferase activity"/>
    <property type="evidence" value="ECO:0007669"/>
    <property type="project" value="TreeGrafter"/>
</dbReference>
<evidence type="ECO:0000256" key="4">
    <source>
        <dbReference type="PIRSR" id="PIRSR602717-51"/>
    </source>
</evidence>
<keyword evidence="2" id="KW-0863">Zinc-finger</keyword>
<comment type="similarity">
    <text evidence="5">Belongs to the MYST (SAS/MOZ) family.</text>
</comment>
<evidence type="ECO:0000256" key="2">
    <source>
        <dbReference type="ARBA" id="ARBA00022771"/>
    </source>
</evidence>
<feature type="domain" description="MYST-type HAT" evidence="6">
    <location>
        <begin position="1"/>
        <end position="158"/>
    </location>
</feature>
<dbReference type="GO" id="GO:0036409">
    <property type="term" value="C:histone H3-K14 acetyltransferase complex"/>
    <property type="evidence" value="ECO:0007669"/>
    <property type="project" value="TreeGrafter"/>
</dbReference>
<dbReference type="PROSITE" id="PS51726">
    <property type="entry name" value="MYST_HAT"/>
    <property type="match status" value="1"/>
</dbReference>
<dbReference type="EC" id="2.3.1.48" evidence="5"/>
<evidence type="ECO:0000313" key="7">
    <source>
        <dbReference type="EMBL" id="TKR61333.1"/>
    </source>
</evidence>
<dbReference type="Pfam" id="PF01853">
    <property type="entry name" value="MOZ_SAS"/>
    <property type="match status" value="1"/>
</dbReference>
<dbReference type="AlphaFoldDB" id="A0A4U5LZF0"/>
<dbReference type="InterPro" id="IPR050603">
    <property type="entry name" value="MYST_HAT"/>
</dbReference>
<keyword evidence="8" id="KW-1185">Reference proteome</keyword>
<reference evidence="7 8" key="2">
    <citation type="journal article" date="2019" name="G3 (Bethesda)">
        <title>Hybrid Assembly of the Genome of the Entomopathogenic Nematode Steinernema carpocapsae Identifies the X-Chromosome.</title>
        <authorList>
            <person name="Serra L."/>
            <person name="Macchietto M."/>
            <person name="Macias-Munoz A."/>
            <person name="McGill C.J."/>
            <person name="Rodriguez I.M."/>
            <person name="Rodriguez B."/>
            <person name="Murad R."/>
            <person name="Mortazavi A."/>
        </authorList>
    </citation>
    <scope>NUCLEOTIDE SEQUENCE [LARGE SCALE GENOMIC DNA]</scope>
    <source>
        <strain evidence="7 8">ALL</strain>
    </source>
</reference>
<dbReference type="GO" id="GO:0003682">
    <property type="term" value="F:chromatin binding"/>
    <property type="evidence" value="ECO:0007669"/>
    <property type="project" value="TreeGrafter"/>
</dbReference>
<comment type="caution">
    <text evidence="7">The sequence shown here is derived from an EMBL/GenBank/DDBJ whole genome shotgun (WGS) entry which is preliminary data.</text>
</comment>
<feature type="active site" description="Proton donor/acceptor" evidence="4">
    <location>
        <position position="60"/>
    </location>
</feature>
<dbReference type="GO" id="GO:0008270">
    <property type="term" value="F:zinc ion binding"/>
    <property type="evidence" value="ECO:0007669"/>
    <property type="project" value="UniProtKB-KW"/>
</dbReference>
<dbReference type="EMBL" id="AZBU02000011">
    <property type="protein sequence ID" value="TKR61333.1"/>
    <property type="molecule type" value="Genomic_DNA"/>
</dbReference>
<gene>
    <name evidence="7" type="ORF">L596_028453</name>
</gene>
<keyword evidence="2" id="KW-0479">Metal-binding</keyword>
<protein>
    <recommendedName>
        <fullName evidence="5">Histone acetyltransferase</fullName>
        <ecNumber evidence="5">2.3.1.48</ecNumber>
    </recommendedName>
</protein>
<keyword evidence="1" id="KW-0808">Transferase</keyword>
<evidence type="ECO:0000313" key="8">
    <source>
        <dbReference type="Proteomes" id="UP000298663"/>
    </source>
</evidence>
<comment type="catalytic activity">
    <reaction evidence="5">
        <text>L-lysyl-[protein] + acetyl-CoA = N(6)-acetyl-L-lysyl-[protein] + CoA + H(+)</text>
        <dbReference type="Rhea" id="RHEA:45948"/>
        <dbReference type="Rhea" id="RHEA-COMP:9752"/>
        <dbReference type="Rhea" id="RHEA-COMP:10731"/>
        <dbReference type="ChEBI" id="CHEBI:15378"/>
        <dbReference type="ChEBI" id="CHEBI:29969"/>
        <dbReference type="ChEBI" id="CHEBI:57287"/>
        <dbReference type="ChEBI" id="CHEBI:57288"/>
        <dbReference type="ChEBI" id="CHEBI:61930"/>
        <dbReference type="EC" id="2.3.1.48"/>
    </reaction>
</comment>
<evidence type="ECO:0000256" key="5">
    <source>
        <dbReference type="RuleBase" id="RU361211"/>
    </source>
</evidence>
<evidence type="ECO:0000256" key="1">
    <source>
        <dbReference type="ARBA" id="ARBA00022679"/>
    </source>
</evidence>
<evidence type="ECO:0000259" key="6">
    <source>
        <dbReference type="PROSITE" id="PS51726"/>
    </source>
</evidence>
<comment type="subcellular location">
    <subcellularLocation>
        <location evidence="5">Nucleus</location>
    </subcellularLocation>
</comment>
<dbReference type="PANTHER" id="PTHR10615">
    <property type="entry name" value="HISTONE ACETYLTRANSFERASE"/>
    <property type="match status" value="1"/>
</dbReference>
<evidence type="ECO:0000256" key="3">
    <source>
        <dbReference type="ARBA" id="ARBA00022833"/>
    </source>
</evidence>